<dbReference type="OrthoDB" id="9787782at2"/>
<dbReference type="Pfam" id="PF01841">
    <property type="entry name" value="Transglut_core"/>
    <property type="match status" value="1"/>
</dbReference>
<evidence type="ECO:0000313" key="3">
    <source>
        <dbReference type="Proteomes" id="UP000306196"/>
    </source>
</evidence>
<name>A0A5R8KCM9_9BACT</name>
<proteinExistence type="predicted"/>
<dbReference type="InterPro" id="IPR002931">
    <property type="entry name" value="Transglutaminase-like"/>
</dbReference>
<dbReference type="Gene3D" id="3.10.620.30">
    <property type="match status" value="1"/>
</dbReference>
<evidence type="ECO:0000313" key="2">
    <source>
        <dbReference type="EMBL" id="TLD69339.1"/>
    </source>
</evidence>
<dbReference type="InterPro" id="IPR038765">
    <property type="entry name" value="Papain-like_cys_pep_sf"/>
</dbReference>
<gene>
    <name evidence="2" type="ORF">FEM03_18390</name>
</gene>
<protein>
    <submittedName>
        <fullName evidence="2">Transglutaminase family protein</fullName>
    </submittedName>
</protein>
<comment type="caution">
    <text evidence="2">The sequence shown here is derived from an EMBL/GenBank/DDBJ whole genome shotgun (WGS) entry which is preliminary data.</text>
</comment>
<dbReference type="Gene3D" id="2.60.40.2250">
    <property type="match status" value="1"/>
</dbReference>
<dbReference type="RefSeq" id="WP_138087755.1">
    <property type="nucleotide sequence ID" value="NZ_VAUV01000014.1"/>
</dbReference>
<keyword evidence="3" id="KW-1185">Reference proteome</keyword>
<feature type="domain" description="Transglutaminase-like" evidence="1">
    <location>
        <begin position="159"/>
        <end position="219"/>
    </location>
</feature>
<accession>A0A5R8KCM9</accession>
<dbReference type="PANTHER" id="PTHR33490:SF12">
    <property type="entry name" value="BLL5557 PROTEIN"/>
    <property type="match status" value="1"/>
</dbReference>
<dbReference type="SMART" id="SM00460">
    <property type="entry name" value="TGc"/>
    <property type="match status" value="1"/>
</dbReference>
<organism evidence="2 3">
    <name type="scientific">Phragmitibacter flavus</name>
    <dbReference type="NCBI Taxonomy" id="2576071"/>
    <lineage>
        <taxon>Bacteria</taxon>
        <taxon>Pseudomonadati</taxon>
        <taxon>Verrucomicrobiota</taxon>
        <taxon>Verrucomicrobiia</taxon>
        <taxon>Verrucomicrobiales</taxon>
        <taxon>Verrucomicrobiaceae</taxon>
        <taxon>Phragmitibacter</taxon>
    </lineage>
</organism>
<evidence type="ECO:0000259" key="1">
    <source>
        <dbReference type="SMART" id="SM00460"/>
    </source>
</evidence>
<dbReference type="SUPFAM" id="SSF54001">
    <property type="entry name" value="Cysteine proteinases"/>
    <property type="match status" value="1"/>
</dbReference>
<reference evidence="2 3" key="1">
    <citation type="submission" date="2019-05" db="EMBL/GenBank/DDBJ databases">
        <title>Verrucobacter flavum gen. nov., sp. nov. a new member of the family Verrucomicrobiaceae.</title>
        <authorList>
            <person name="Szuroczki S."/>
            <person name="Abbaszade G."/>
            <person name="Szabo A."/>
            <person name="Felfoldi T."/>
            <person name="Schumann P."/>
            <person name="Boka K."/>
            <person name="Keki Z."/>
            <person name="Toumi M."/>
            <person name="Toth E."/>
        </authorList>
    </citation>
    <scope>NUCLEOTIDE SEQUENCE [LARGE SCALE GENOMIC DNA]</scope>
    <source>
        <strain evidence="2 3">MG-N-17</strain>
    </source>
</reference>
<dbReference type="Proteomes" id="UP000306196">
    <property type="component" value="Unassembled WGS sequence"/>
</dbReference>
<dbReference type="EMBL" id="VAUV01000014">
    <property type="protein sequence ID" value="TLD69339.1"/>
    <property type="molecule type" value="Genomic_DNA"/>
</dbReference>
<dbReference type="PANTHER" id="PTHR33490">
    <property type="entry name" value="BLR5614 PROTEIN-RELATED"/>
    <property type="match status" value="1"/>
</dbReference>
<dbReference type="AlphaFoldDB" id="A0A5R8KCM9"/>
<sequence>MLLDSSVTLDYYAQAPVPAIFMLRPRSGWAQWIAREEYLITPMVQVVEFTDLYGNLCQKLVIPEGPFSIATKSRANVPDDIDVDASAEILPVAHLPPDVLHYLLPSRYCQSDQLGDLATSIVGTNPTTYQQVAQIRAWIHAKVTYESGASDSSTSAVDTAQTLRGVCRDFAHLGISLCRSINVPARMVVGFLHELEPMDLHAWFEAYVGGRWFTIDATEDFPKGNRIVVAYGRDAADVAISTIFGSIQFNGMTTTVTAVR</sequence>